<gene>
    <name evidence="1" type="ORF">CI238_11139</name>
</gene>
<protein>
    <submittedName>
        <fullName evidence="1">Uncharacterized protein</fullName>
    </submittedName>
</protein>
<name>A0A161WGU0_COLIC</name>
<comment type="caution">
    <text evidence="1">The sequence shown here is derived from an EMBL/GenBank/DDBJ whole genome shotgun (WGS) entry which is preliminary data.</text>
</comment>
<accession>A0A161WGU0</accession>
<dbReference type="EMBL" id="LFIW01001080">
    <property type="protein sequence ID" value="KZL83728.1"/>
    <property type="molecule type" value="Genomic_DNA"/>
</dbReference>
<evidence type="ECO:0000313" key="1">
    <source>
        <dbReference type="EMBL" id="KZL83728.1"/>
    </source>
</evidence>
<reference evidence="1 2" key="1">
    <citation type="submission" date="2015-06" db="EMBL/GenBank/DDBJ databases">
        <title>Survival trade-offs in plant roots during colonization by closely related pathogenic and mutualistic fungi.</title>
        <authorList>
            <person name="Hacquard S."/>
            <person name="Kracher B."/>
            <person name="Hiruma K."/>
            <person name="Weinman A."/>
            <person name="Muench P."/>
            <person name="Garrido Oter R."/>
            <person name="Ver Loren van Themaat E."/>
            <person name="Dallerey J.-F."/>
            <person name="Damm U."/>
            <person name="Henrissat B."/>
            <person name="Lespinet O."/>
            <person name="Thon M."/>
            <person name="Kemen E."/>
            <person name="McHardy A.C."/>
            <person name="Schulze-Lefert P."/>
            <person name="O'Connell R.J."/>
        </authorList>
    </citation>
    <scope>NUCLEOTIDE SEQUENCE [LARGE SCALE GENOMIC DNA]</scope>
    <source>
        <strain evidence="1 2">MAFF 238704</strain>
    </source>
</reference>
<dbReference type="AlphaFoldDB" id="A0A161WGU0"/>
<organism evidence="1 2">
    <name type="scientific">Colletotrichum incanum</name>
    <name type="common">Soybean anthracnose fungus</name>
    <dbReference type="NCBI Taxonomy" id="1573173"/>
    <lineage>
        <taxon>Eukaryota</taxon>
        <taxon>Fungi</taxon>
        <taxon>Dikarya</taxon>
        <taxon>Ascomycota</taxon>
        <taxon>Pezizomycotina</taxon>
        <taxon>Sordariomycetes</taxon>
        <taxon>Hypocreomycetidae</taxon>
        <taxon>Glomerellales</taxon>
        <taxon>Glomerellaceae</taxon>
        <taxon>Colletotrichum</taxon>
        <taxon>Colletotrichum spaethianum species complex</taxon>
    </lineage>
</organism>
<evidence type="ECO:0000313" key="2">
    <source>
        <dbReference type="Proteomes" id="UP000076584"/>
    </source>
</evidence>
<dbReference type="Proteomes" id="UP000076584">
    <property type="component" value="Unassembled WGS sequence"/>
</dbReference>
<proteinExistence type="predicted"/>
<sequence length="142" mass="16276">MEASSRMKAIWTIRPPPGDDHRDALCGHRLPNDLGYWVWSSNRNYYIDYLEQRGKELRRDAAGIRTSSACEDAAVRGKELTITWLDLGIFAHKFSLMDSYPDGSVYSAGGQANAANWELLICSREEMMRRAREENGLRLYED</sequence>
<keyword evidence="2" id="KW-1185">Reference proteome</keyword>